<evidence type="ECO:0000313" key="4">
    <source>
        <dbReference type="EMBL" id="BCI63440.1"/>
    </source>
</evidence>
<dbReference type="FunFam" id="2.40.420.20:FF:000006">
    <property type="entry name" value="RND family efflux transporter MFP subunit"/>
    <property type="match status" value="1"/>
</dbReference>
<dbReference type="PROSITE" id="PS51257">
    <property type="entry name" value="PROKAR_LIPOPROTEIN"/>
    <property type="match status" value="1"/>
</dbReference>
<protein>
    <submittedName>
        <fullName evidence="4">Cation efflux system protein</fullName>
    </submittedName>
</protein>
<dbReference type="SUPFAM" id="SSF111369">
    <property type="entry name" value="HlyD-like secretion proteins"/>
    <property type="match status" value="1"/>
</dbReference>
<dbReference type="Proteomes" id="UP000594042">
    <property type="component" value="Chromosome"/>
</dbReference>
<dbReference type="PANTHER" id="PTHR30097:SF4">
    <property type="entry name" value="SLR6042 PROTEIN"/>
    <property type="match status" value="1"/>
</dbReference>
<dbReference type="GO" id="GO:0060003">
    <property type="term" value="P:copper ion export"/>
    <property type="evidence" value="ECO:0007669"/>
    <property type="project" value="TreeGrafter"/>
</dbReference>
<dbReference type="GO" id="GO:0022857">
    <property type="term" value="F:transmembrane transporter activity"/>
    <property type="evidence" value="ECO:0007669"/>
    <property type="project" value="InterPro"/>
</dbReference>
<dbReference type="KEGG" id="copr:Cop2CBH44_17930"/>
<dbReference type="Gene3D" id="2.40.50.100">
    <property type="match status" value="1"/>
</dbReference>
<gene>
    <name evidence="4" type="ORF">Cop2CBH44_17930</name>
</gene>
<evidence type="ECO:0000256" key="2">
    <source>
        <dbReference type="ARBA" id="ARBA00022448"/>
    </source>
</evidence>
<dbReference type="Gene3D" id="2.40.30.170">
    <property type="match status" value="1"/>
</dbReference>
<dbReference type="GO" id="GO:0015679">
    <property type="term" value="P:plasma membrane copper ion transport"/>
    <property type="evidence" value="ECO:0007669"/>
    <property type="project" value="TreeGrafter"/>
</dbReference>
<dbReference type="PANTHER" id="PTHR30097">
    <property type="entry name" value="CATION EFFLUX SYSTEM PROTEIN CUSB"/>
    <property type="match status" value="1"/>
</dbReference>
<dbReference type="EMBL" id="AP023322">
    <property type="protein sequence ID" value="BCI63440.1"/>
    <property type="molecule type" value="Genomic_DNA"/>
</dbReference>
<evidence type="ECO:0000256" key="1">
    <source>
        <dbReference type="ARBA" id="ARBA00009477"/>
    </source>
</evidence>
<keyword evidence="2" id="KW-0813">Transport</keyword>
<dbReference type="GO" id="GO:0030313">
    <property type="term" value="C:cell envelope"/>
    <property type="evidence" value="ECO:0007669"/>
    <property type="project" value="TreeGrafter"/>
</dbReference>
<dbReference type="InterPro" id="IPR051909">
    <property type="entry name" value="MFP_Cation_Efflux"/>
</dbReference>
<dbReference type="Pfam" id="PF25967">
    <property type="entry name" value="RND-MFP_C"/>
    <property type="match status" value="1"/>
</dbReference>
<comment type="similarity">
    <text evidence="1">Belongs to the membrane fusion protein (MFP) (TC 8.A.1) family.</text>
</comment>
<dbReference type="RefSeq" id="WP_200754665.1">
    <property type="nucleotide sequence ID" value="NZ_AP023322.1"/>
</dbReference>
<dbReference type="InterPro" id="IPR058627">
    <property type="entry name" value="MdtA-like_C"/>
</dbReference>
<organism evidence="4 5">
    <name type="scientific">Coprobacter secundus subsp. similis</name>
    <dbReference type="NCBI Taxonomy" id="2751153"/>
    <lineage>
        <taxon>Bacteria</taxon>
        <taxon>Pseudomonadati</taxon>
        <taxon>Bacteroidota</taxon>
        <taxon>Bacteroidia</taxon>
        <taxon>Bacteroidales</taxon>
        <taxon>Barnesiellaceae</taxon>
        <taxon>Coprobacter</taxon>
    </lineage>
</organism>
<dbReference type="NCBIfam" id="TIGR01730">
    <property type="entry name" value="RND_mfp"/>
    <property type="match status" value="1"/>
</dbReference>
<name>A0A7G1HV63_9BACT</name>
<feature type="domain" description="Multidrug resistance protein MdtA-like C-terminal permuted SH3" evidence="3">
    <location>
        <begin position="306"/>
        <end position="364"/>
    </location>
</feature>
<evidence type="ECO:0000259" key="3">
    <source>
        <dbReference type="Pfam" id="PF25967"/>
    </source>
</evidence>
<keyword evidence="5" id="KW-1185">Reference proteome</keyword>
<proteinExistence type="inferred from homology"/>
<dbReference type="InterPro" id="IPR006143">
    <property type="entry name" value="RND_pump_MFP"/>
</dbReference>
<dbReference type="Gene3D" id="1.10.287.470">
    <property type="entry name" value="Helix hairpin bin"/>
    <property type="match status" value="1"/>
</dbReference>
<dbReference type="GO" id="GO:0016020">
    <property type="term" value="C:membrane"/>
    <property type="evidence" value="ECO:0007669"/>
    <property type="project" value="InterPro"/>
</dbReference>
<reference evidence="5" key="1">
    <citation type="submission" date="2020-07" db="EMBL/GenBank/DDBJ databases">
        <title>Complete genome sequencing of Coprobacter sp. strain 2CBH44.</title>
        <authorList>
            <person name="Sakamoto M."/>
            <person name="Murakami T."/>
            <person name="Mori H."/>
        </authorList>
    </citation>
    <scope>NUCLEOTIDE SEQUENCE [LARGE SCALE GENOMIC DNA]</scope>
    <source>
        <strain evidence="5">2CBH44</strain>
    </source>
</reference>
<dbReference type="Gene3D" id="2.40.420.20">
    <property type="match status" value="1"/>
</dbReference>
<accession>A0A7G1HV63</accession>
<evidence type="ECO:0000313" key="5">
    <source>
        <dbReference type="Proteomes" id="UP000594042"/>
    </source>
</evidence>
<sequence>MEKIFLYLILSAYILISCNHSTSSHSNQADNDIHNHKTEEAHSDEIILPKEKAQASGVKVETIEPKNFNQIIKTSGQISGAQGDESTIVATVPGVIAFGKTRIVDGSYVAAGTTLASISSKNIVDGDQTEKLRIAYESAETELKRANSLIKDKIISEKEYNQIKQNFETARIAYEATGNRLGVKGVTVISPISGYIKNKLVNEGDYVTTGQPLLSISQNKKLILRADLSERNYKALPTIRTANFKTPYDNKIYELPQLNGRMVSYGKSSGNNSFYIPVTFEFDNKGDIIPGAFVEVYLLSAPIEKALVLPITSLTEEQGAYFVYIQLDEDGYKKQEVQIGDNNGKDVQILSGIKAGDRVVTEGAYQIKLAANSNIIPEGHSHSH</sequence>
<dbReference type="AlphaFoldDB" id="A0A7G1HV63"/>